<accession>A0A1Z5HSQ9</accession>
<proteinExistence type="predicted"/>
<keyword evidence="3" id="KW-1185">Reference proteome</keyword>
<organism evidence="2 3">
    <name type="scientific">Calderihabitans maritimus</name>
    <dbReference type="NCBI Taxonomy" id="1246530"/>
    <lineage>
        <taxon>Bacteria</taxon>
        <taxon>Bacillati</taxon>
        <taxon>Bacillota</taxon>
        <taxon>Clostridia</taxon>
        <taxon>Neomoorellales</taxon>
        <taxon>Calderihabitantaceae</taxon>
        <taxon>Calderihabitans</taxon>
    </lineage>
</organism>
<dbReference type="EMBL" id="BDGJ01000081">
    <property type="protein sequence ID" value="GAW92468.1"/>
    <property type="molecule type" value="Genomic_DNA"/>
</dbReference>
<feature type="transmembrane region" description="Helical" evidence="1">
    <location>
        <begin position="7"/>
        <end position="27"/>
    </location>
</feature>
<gene>
    <name evidence="2" type="ORF">KKC1_16220</name>
</gene>
<name>A0A1Z5HSQ9_9FIRM</name>
<evidence type="ECO:0000313" key="2">
    <source>
        <dbReference type="EMBL" id="GAW92468.1"/>
    </source>
</evidence>
<keyword evidence="1" id="KW-0472">Membrane</keyword>
<feature type="transmembrane region" description="Helical" evidence="1">
    <location>
        <begin position="39"/>
        <end position="58"/>
    </location>
</feature>
<dbReference type="AlphaFoldDB" id="A0A1Z5HSQ9"/>
<keyword evidence="1" id="KW-0812">Transmembrane</keyword>
<comment type="caution">
    <text evidence="2">The sequence shown here is derived from an EMBL/GenBank/DDBJ whole genome shotgun (WGS) entry which is preliminary data.</text>
</comment>
<sequence length="68" mass="8028">MMLLSKVVEIVALIIAIVNFVYGLRMFYLYHQNRNRAEFWQGILSFCIVVVVLVNYFAGIYKYPFSNK</sequence>
<reference evidence="3" key="1">
    <citation type="journal article" date="2017" name="Appl. Environ. Microbiol.">
        <title>Genomic analysis of Calderihabitans maritimus KKC1, a thermophilic hydrogenogenic carboxydotrophic bacterium isolated from marine sediment.</title>
        <authorList>
            <person name="Omae K."/>
            <person name="Yoneda Y."/>
            <person name="Fukuyama Y."/>
            <person name="Yoshida T."/>
            <person name="Sako Y."/>
        </authorList>
    </citation>
    <scope>NUCLEOTIDE SEQUENCE [LARGE SCALE GENOMIC DNA]</scope>
    <source>
        <strain evidence="3">KKC1</strain>
    </source>
</reference>
<protein>
    <submittedName>
        <fullName evidence="2">Uncharacterized protein</fullName>
    </submittedName>
</protein>
<evidence type="ECO:0000256" key="1">
    <source>
        <dbReference type="SAM" id="Phobius"/>
    </source>
</evidence>
<dbReference type="Proteomes" id="UP000197032">
    <property type="component" value="Unassembled WGS sequence"/>
</dbReference>
<keyword evidence="1" id="KW-1133">Transmembrane helix</keyword>
<evidence type="ECO:0000313" key="3">
    <source>
        <dbReference type="Proteomes" id="UP000197032"/>
    </source>
</evidence>